<proteinExistence type="predicted"/>
<keyword evidence="1" id="KW-1133">Transmembrane helix</keyword>
<keyword evidence="1" id="KW-0812">Transmembrane</keyword>
<protein>
    <submittedName>
        <fullName evidence="2">Uncharacterized protein</fullName>
    </submittedName>
</protein>
<accession>A0A1T5DCA2</accession>
<reference evidence="2 3" key="1">
    <citation type="submission" date="2017-02" db="EMBL/GenBank/DDBJ databases">
        <authorList>
            <person name="Peterson S.W."/>
        </authorList>
    </citation>
    <scope>NUCLEOTIDE SEQUENCE [LARGE SCALE GENOMIC DNA]</scope>
    <source>
        <strain evidence="2 3">DSM 22899</strain>
    </source>
</reference>
<dbReference type="Proteomes" id="UP000190541">
    <property type="component" value="Unassembled WGS sequence"/>
</dbReference>
<evidence type="ECO:0000313" key="3">
    <source>
        <dbReference type="Proteomes" id="UP000190541"/>
    </source>
</evidence>
<evidence type="ECO:0000256" key="1">
    <source>
        <dbReference type="SAM" id="Phobius"/>
    </source>
</evidence>
<feature type="transmembrane region" description="Helical" evidence="1">
    <location>
        <begin position="39"/>
        <end position="60"/>
    </location>
</feature>
<dbReference type="EMBL" id="FUYS01000006">
    <property type="protein sequence ID" value="SKB69276.1"/>
    <property type="molecule type" value="Genomic_DNA"/>
</dbReference>
<keyword evidence="1" id="KW-0472">Membrane</keyword>
<name>A0A1T5DCA2_9SPHI</name>
<sequence>MKLLLLVIILLLIGGYLCAYLLAKNRKRPFLSGNARNRIKRFGVTCFFLGAVLGLFMLYIRIRY</sequence>
<gene>
    <name evidence="2" type="ORF">SAMN05660226_02698</name>
</gene>
<organism evidence="2 3">
    <name type="scientific">Parapedobacter luteus</name>
    <dbReference type="NCBI Taxonomy" id="623280"/>
    <lineage>
        <taxon>Bacteria</taxon>
        <taxon>Pseudomonadati</taxon>
        <taxon>Bacteroidota</taxon>
        <taxon>Sphingobacteriia</taxon>
        <taxon>Sphingobacteriales</taxon>
        <taxon>Sphingobacteriaceae</taxon>
        <taxon>Parapedobacter</taxon>
    </lineage>
</organism>
<evidence type="ECO:0000313" key="2">
    <source>
        <dbReference type="EMBL" id="SKB69276.1"/>
    </source>
</evidence>
<dbReference type="AlphaFoldDB" id="A0A1T5DCA2"/>
<keyword evidence="3" id="KW-1185">Reference proteome</keyword>